<dbReference type="SUPFAM" id="SSF53474">
    <property type="entry name" value="alpha/beta-Hydrolases"/>
    <property type="match status" value="1"/>
</dbReference>
<dbReference type="InterPro" id="IPR050300">
    <property type="entry name" value="GDXG_lipolytic_enzyme"/>
</dbReference>
<dbReference type="Gene3D" id="3.40.50.1820">
    <property type="entry name" value="alpha/beta hydrolase"/>
    <property type="match status" value="1"/>
</dbReference>
<organism evidence="3 4">
    <name type="scientific">Microbacterium aoyamense</name>
    <dbReference type="NCBI Taxonomy" id="344166"/>
    <lineage>
        <taxon>Bacteria</taxon>
        <taxon>Bacillati</taxon>
        <taxon>Actinomycetota</taxon>
        <taxon>Actinomycetes</taxon>
        <taxon>Micrococcales</taxon>
        <taxon>Microbacteriaceae</taxon>
        <taxon>Microbacterium</taxon>
    </lineage>
</organism>
<comment type="caution">
    <text evidence="3">The sequence shown here is derived from an EMBL/GenBank/DDBJ whole genome shotgun (WGS) entry which is preliminary data.</text>
</comment>
<proteinExistence type="predicted"/>
<dbReference type="Proteomes" id="UP001501343">
    <property type="component" value="Unassembled WGS sequence"/>
</dbReference>
<dbReference type="Pfam" id="PF07859">
    <property type="entry name" value="Abhydrolase_3"/>
    <property type="match status" value="1"/>
</dbReference>
<keyword evidence="4" id="KW-1185">Reference proteome</keyword>
<evidence type="ECO:0000256" key="1">
    <source>
        <dbReference type="ARBA" id="ARBA00022801"/>
    </source>
</evidence>
<dbReference type="InterPro" id="IPR013094">
    <property type="entry name" value="AB_hydrolase_3"/>
</dbReference>
<dbReference type="PANTHER" id="PTHR48081">
    <property type="entry name" value="AB HYDROLASE SUPERFAMILY PROTEIN C4A8.06C"/>
    <property type="match status" value="1"/>
</dbReference>
<accession>A0ABN2PCM2</accession>
<feature type="domain" description="Alpha/beta hydrolase fold-3" evidence="2">
    <location>
        <begin position="85"/>
        <end position="284"/>
    </location>
</feature>
<name>A0ABN2PCM2_9MICO</name>
<keyword evidence="1 3" id="KW-0378">Hydrolase</keyword>
<dbReference type="RefSeq" id="WP_248145786.1">
    <property type="nucleotide sequence ID" value="NZ_BAAAOF010000002.1"/>
</dbReference>
<evidence type="ECO:0000313" key="4">
    <source>
        <dbReference type="Proteomes" id="UP001501343"/>
    </source>
</evidence>
<dbReference type="PANTHER" id="PTHR48081:SF8">
    <property type="entry name" value="ALPHA_BETA HYDROLASE FOLD-3 DOMAIN-CONTAINING PROTEIN-RELATED"/>
    <property type="match status" value="1"/>
</dbReference>
<gene>
    <name evidence="3" type="ORF">GCM10009775_08520</name>
</gene>
<protein>
    <submittedName>
        <fullName evidence="3">Alpha/beta hydrolase</fullName>
    </submittedName>
</protein>
<reference evidence="3 4" key="1">
    <citation type="journal article" date="2019" name="Int. J. Syst. Evol. Microbiol.">
        <title>The Global Catalogue of Microorganisms (GCM) 10K type strain sequencing project: providing services to taxonomists for standard genome sequencing and annotation.</title>
        <authorList>
            <consortium name="The Broad Institute Genomics Platform"/>
            <consortium name="The Broad Institute Genome Sequencing Center for Infectious Disease"/>
            <person name="Wu L."/>
            <person name="Ma J."/>
        </authorList>
    </citation>
    <scope>NUCLEOTIDE SEQUENCE [LARGE SCALE GENOMIC DNA]</scope>
    <source>
        <strain evidence="3 4">JCM 14900</strain>
    </source>
</reference>
<sequence>MTRVPYDPALVPIAEYALPLYGTMREVDDLASTRDGIAARAAALDLDALARDHGVDIEHRGIPGSGGELLTIIRPRSGASGAAAIVYVHGGGLVMGHRLQNAEELASIATRFGAPVVTVDYRLAPAHPYPAAIDDVANAWALVRDDLGFDPVLIGRSAGAGLAAALAIRLRDAGEPGPRALALWAPMLDDRSDTESCHAYEDTGLWDAVSNRTAWAAYLADARDVVPVDAAPGRATDLSALGPVYIDVGTSEIFRDEAVAFAQSLWRAGVAADLHVWSGVFHGFDAGPATAVSDRVHATRDAWIARVLADPEPA</sequence>
<dbReference type="GO" id="GO:0016787">
    <property type="term" value="F:hydrolase activity"/>
    <property type="evidence" value="ECO:0007669"/>
    <property type="project" value="UniProtKB-KW"/>
</dbReference>
<evidence type="ECO:0000259" key="2">
    <source>
        <dbReference type="Pfam" id="PF07859"/>
    </source>
</evidence>
<evidence type="ECO:0000313" key="3">
    <source>
        <dbReference type="EMBL" id="GAA1918225.1"/>
    </source>
</evidence>
<dbReference type="EMBL" id="BAAAOF010000002">
    <property type="protein sequence ID" value="GAA1918225.1"/>
    <property type="molecule type" value="Genomic_DNA"/>
</dbReference>
<dbReference type="InterPro" id="IPR029058">
    <property type="entry name" value="AB_hydrolase_fold"/>
</dbReference>